<evidence type="ECO:0000256" key="1">
    <source>
        <dbReference type="SAM" id="MobiDB-lite"/>
    </source>
</evidence>
<feature type="compositionally biased region" description="Low complexity" evidence="1">
    <location>
        <begin position="10"/>
        <end position="26"/>
    </location>
</feature>
<reference evidence="2" key="1">
    <citation type="submission" date="2023-08" db="EMBL/GenBank/DDBJ databases">
        <authorList>
            <person name="Messyasz A."/>
            <person name="Mannisto M.K."/>
            <person name="Kerkhof L.J."/>
            <person name="Haggblom M."/>
        </authorList>
    </citation>
    <scope>NUCLEOTIDE SEQUENCE</scope>
    <source>
        <strain evidence="2">X5P6</strain>
    </source>
</reference>
<sequence length="83" mass="8768">MTIAKKSVKRSSSSSSNKSSDAKQSSRCWPGFEPVAGKAPREKGSCKPKPGKKSAAVKRADQKAAAASKLEKQGKPNPRRKAA</sequence>
<accession>A0AAU7ZR73</accession>
<dbReference type="KEGG" id="tpsc:RBB77_00835"/>
<evidence type="ECO:0008006" key="3">
    <source>
        <dbReference type="Google" id="ProtNLM"/>
    </source>
</evidence>
<reference evidence="2" key="2">
    <citation type="journal article" date="2024" name="Environ. Microbiol.">
        <title>Genome analysis and description of Tunturibacter gen. nov. expands the diversity of Terriglobia in tundra soils.</title>
        <authorList>
            <person name="Messyasz A."/>
            <person name="Mannisto M.K."/>
            <person name="Kerkhof L.J."/>
            <person name="Haggblom M.M."/>
        </authorList>
    </citation>
    <scope>NUCLEOTIDE SEQUENCE</scope>
    <source>
        <strain evidence="2">X5P6</strain>
    </source>
</reference>
<gene>
    <name evidence="2" type="ORF">RBB77_00835</name>
</gene>
<proteinExistence type="predicted"/>
<organism evidence="2">
    <name type="scientific">Tunturiibacter psychrotolerans</name>
    <dbReference type="NCBI Taxonomy" id="3069686"/>
    <lineage>
        <taxon>Bacteria</taxon>
        <taxon>Pseudomonadati</taxon>
        <taxon>Acidobacteriota</taxon>
        <taxon>Terriglobia</taxon>
        <taxon>Terriglobales</taxon>
        <taxon>Acidobacteriaceae</taxon>
        <taxon>Tunturiibacter</taxon>
    </lineage>
</organism>
<feature type="region of interest" description="Disordered" evidence="1">
    <location>
        <begin position="1"/>
        <end position="83"/>
    </location>
</feature>
<dbReference type="RefSeq" id="WP_353064291.1">
    <property type="nucleotide sequence ID" value="NZ_CP132942.1"/>
</dbReference>
<protein>
    <recommendedName>
        <fullName evidence="3">Histone H1</fullName>
    </recommendedName>
</protein>
<dbReference type="EMBL" id="CP132942">
    <property type="protein sequence ID" value="XCB33454.1"/>
    <property type="molecule type" value="Genomic_DNA"/>
</dbReference>
<evidence type="ECO:0000313" key="2">
    <source>
        <dbReference type="EMBL" id="XCB33454.1"/>
    </source>
</evidence>
<dbReference type="AlphaFoldDB" id="A0AAU7ZR73"/>
<name>A0AAU7ZR73_9BACT</name>